<gene>
    <name evidence="3" type="ORF">SteCoe_11663</name>
</gene>
<comment type="caution">
    <text evidence="3">The sequence shown here is derived from an EMBL/GenBank/DDBJ whole genome shotgun (WGS) entry which is preliminary data.</text>
</comment>
<dbReference type="GO" id="GO:0005576">
    <property type="term" value="C:extracellular region"/>
    <property type="evidence" value="ECO:0007669"/>
    <property type="project" value="GOC"/>
</dbReference>
<evidence type="ECO:0000313" key="3">
    <source>
        <dbReference type="EMBL" id="OMJ86729.1"/>
    </source>
</evidence>
<accession>A0A1R2CCJ7</accession>
<dbReference type="InterPro" id="IPR055289">
    <property type="entry name" value="OFD1"/>
</dbReference>
<feature type="compositionally biased region" description="Basic and acidic residues" evidence="2">
    <location>
        <begin position="626"/>
        <end position="636"/>
    </location>
</feature>
<proteinExistence type="predicted"/>
<feature type="region of interest" description="Disordered" evidence="2">
    <location>
        <begin position="492"/>
        <end position="661"/>
    </location>
</feature>
<keyword evidence="4" id="KW-1185">Reference proteome</keyword>
<evidence type="ECO:0000256" key="2">
    <source>
        <dbReference type="SAM" id="MobiDB-lite"/>
    </source>
</evidence>
<reference evidence="3 4" key="1">
    <citation type="submission" date="2016-11" db="EMBL/GenBank/DDBJ databases">
        <title>The macronuclear genome of Stentor coeruleus: a giant cell with tiny introns.</title>
        <authorList>
            <person name="Slabodnick M."/>
            <person name="Ruby J.G."/>
            <person name="Reiff S.B."/>
            <person name="Swart E.C."/>
            <person name="Gosai S."/>
            <person name="Prabakaran S."/>
            <person name="Witkowska E."/>
            <person name="Larue G.E."/>
            <person name="Fisher S."/>
            <person name="Freeman R.M."/>
            <person name="Gunawardena J."/>
            <person name="Chu W."/>
            <person name="Stover N.A."/>
            <person name="Gregory B.D."/>
            <person name="Nowacki M."/>
            <person name="Derisi J."/>
            <person name="Roy S.W."/>
            <person name="Marshall W.F."/>
            <person name="Sood P."/>
        </authorList>
    </citation>
    <scope>NUCLEOTIDE SEQUENCE [LARGE SCALE GENOMIC DNA]</scope>
    <source>
        <strain evidence="3">WM001</strain>
    </source>
</reference>
<feature type="compositionally biased region" description="Low complexity" evidence="2">
    <location>
        <begin position="609"/>
        <end position="622"/>
    </location>
</feature>
<evidence type="ECO:0000313" key="4">
    <source>
        <dbReference type="Proteomes" id="UP000187209"/>
    </source>
</evidence>
<feature type="coiled-coil region" evidence="1">
    <location>
        <begin position="306"/>
        <end position="420"/>
    </location>
</feature>
<feature type="compositionally biased region" description="Basic and acidic residues" evidence="2">
    <location>
        <begin position="509"/>
        <end position="559"/>
    </location>
</feature>
<sequence length="661" mass="78846">MRANLLSCLKGSNQIKVSQLSKRVICGLFLDFLKKENFRYTPTVFVPECGQNESVLSPNEIQELLHLPEILDTSIIEFIVDKIRDFYEKKHATESYTQTEDSPRNGLENRLEMLDCEFLNKTRGFNEGNIEERMAKYRKESDERVRIEINAELVRIREVEISTVRIEEASKYRQQLQKVRSEQEEFWQNQIESLKNREKELRERIQIREKDLEVREYRQKQDFEKSLDILKNKENDLKRSAELELEAAQLQKRSWEQKKIEVENKLKDIENFKVSMINKAQEDFNHFKRKFEADFDDEKRRVYNEKHELQVIKETLNQELNRIKDSENRFKAQGQELLEVHKKFDLIKEEYEKVLKEMGRSKEELRLVTETSRRDLDLLTFKDQELNAVRNECKAYREMYQEQKNTIKKLEANIQTIMEKFMSDEVIGRGQSTDNEFLIERKAVWRQLEKESLDIKKSMVDMIQGNNNFEMMRSNYRPTFRTTSHNDLRYKSQGVREIREENEEGYENSQEKFRESKEKSERISSEREDKEKILTSKALEKEKPRLPAKPEEIIKKQEKSTPILEQSSMSVDKFSSHGHAESPFGKKVAITFSDPSEENKSYEIEEKILSSSSHSESSNHLYEQPELNKKKNENYKQEFQFSEESNRESAQESNESSNFFL</sequence>
<dbReference type="Proteomes" id="UP000187209">
    <property type="component" value="Unassembled WGS sequence"/>
</dbReference>
<name>A0A1R2CCJ7_9CILI</name>
<keyword evidence="1" id="KW-0175">Coiled coil</keyword>
<protein>
    <recommendedName>
        <fullName evidence="5">LisH domain-containing protein</fullName>
    </recommendedName>
</protein>
<dbReference type="GO" id="GO:0060287">
    <property type="term" value="P:epithelial cilium movement involved in determination of left/right asymmetry"/>
    <property type="evidence" value="ECO:0007669"/>
    <property type="project" value="TreeGrafter"/>
</dbReference>
<feature type="compositionally biased region" description="Polar residues" evidence="2">
    <location>
        <begin position="651"/>
        <end position="661"/>
    </location>
</feature>
<evidence type="ECO:0008006" key="5">
    <source>
        <dbReference type="Google" id="ProtNLM"/>
    </source>
</evidence>
<feature type="compositionally biased region" description="Basic and acidic residues" evidence="2">
    <location>
        <begin position="597"/>
        <end position="608"/>
    </location>
</feature>
<dbReference type="PANTHER" id="PTHR39063:SF1">
    <property type="entry name" value="OFD1 CENTRIOLE AND CENTRIOLAR SATELLITE PROTEIN"/>
    <property type="match status" value="1"/>
</dbReference>
<evidence type="ECO:0000256" key="1">
    <source>
        <dbReference type="SAM" id="Coils"/>
    </source>
</evidence>
<dbReference type="OrthoDB" id="313120at2759"/>
<feature type="coiled-coil region" evidence="1">
    <location>
        <begin position="184"/>
        <end position="265"/>
    </location>
</feature>
<dbReference type="AlphaFoldDB" id="A0A1R2CCJ7"/>
<dbReference type="GO" id="GO:0036064">
    <property type="term" value="C:ciliary basal body"/>
    <property type="evidence" value="ECO:0007669"/>
    <property type="project" value="TreeGrafter"/>
</dbReference>
<dbReference type="PANTHER" id="PTHR39063">
    <property type="entry name" value="ORAL-FACIAL-DIGITAL SYNDROME 1 PROTEIN HOMOLOG"/>
    <property type="match status" value="1"/>
</dbReference>
<dbReference type="EMBL" id="MPUH01000196">
    <property type="protein sequence ID" value="OMJ86729.1"/>
    <property type="molecule type" value="Genomic_DNA"/>
</dbReference>
<organism evidence="3 4">
    <name type="scientific">Stentor coeruleus</name>
    <dbReference type="NCBI Taxonomy" id="5963"/>
    <lineage>
        <taxon>Eukaryota</taxon>
        <taxon>Sar</taxon>
        <taxon>Alveolata</taxon>
        <taxon>Ciliophora</taxon>
        <taxon>Postciliodesmatophora</taxon>
        <taxon>Heterotrichea</taxon>
        <taxon>Heterotrichida</taxon>
        <taxon>Stentoridae</taxon>
        <taxon>Stentor</taxon>
    </lineage>
</organism>